<name>A0A699WZB2_TANCI</name>
<feature type="non-terminal residue" evidence="1">
    <location>
        <position position="1"/>
    </location>
</feature>
<comment type="caution">
    <text evidence="1">The sequence shown here is derived from an EMBL/GenBank/DDBJ whole genome shotgun (WGS) entry which is preliminary data.</text>
</comment>
<organism evidence="1">
    <name type="scientific">Tanacetum cinerariifolium</name>
    <name type="common">Dalmatian daisy</name>
    <name type="synonym">Chrysanthemum cinerariifolium</name>
    <dbReference type="NCBI Taxonomy" id="118510"/>
    <lineage>
        <taxon>Eukaryota</taxon>
        <taxon>Viridiplantae</taxon>
        <taxon>Streptophyta</taxon>
        <taxon>Embryophyta</taxon>
        <taxon>Tracheophyta</taxon>
        <taxon>Spermatophyta</taxon>
        <taxon>Magnoliopsida</taxon>
        <taxon>eudicotyledons</taxon>
        <taxon>Gunneridae</taxon>
        <taxon>Pentapetalae</taxon>
        <taxon>asterids</taxon>
        <taxon>campanulids</taxon>
        <taxon>Asterales</taxon>
        <taxon>Asteraceae</taxon>
        <taxon>Asteroideae</taxon>
        <taxon>Anthemideae</taxon>
        <taxon>Anthemidinae</taxon>
        <taxon>Tanacetum</taxon>
    </lineage>
</organism>
<sequence length="50" mass="5231">EDEIATWERGNSTWGGRLGALGTVPVCVCAQEMAGGEGRGFGGKMCWVTV</sequence>
<evidence type="ECO:0000313" key="1">
    <source>
        <dbReference type="EMBL" id="GFD50918.1"/>
    </source>
</evidence>
<gene>
    <name evidence="1" type="ORF">Tci_922887</name>
</gene>
<protein>
    <submittedName>
        <fullName evidence="1">Uncharacterized protein</fullName>
    </submittedName>
</protein>
<dbReference type="EMBL" id="BKCJ011763412">
    <property type="protein sequence ID" value="GFD50918.1"/>
    <property type="molecule type" value="Genomic_DNA"/>
</dbReference>
<dbReference type="AlphaFoldDB" id="A0A699WZB2"/>
<proteinExistence type="predicted"/>
<reference evidence="1" key="1">
    <citation type="journal article" date="2019" name="Sci. Rep.">
        <title>Draft genome of Tanacetum cinerariifolium, the natural source of mosquito coil.</title>
        <authorList>
            <person name="Yamashiro T."/>
            <person name="Shiraishi A."/>
            <person name="Satake H."/>
            <person name="Nakayama K."/>
        </authorList>
    </citation>
    <scope>NUCLEOTIDE SEQUENCE</scope>
</reference>
<accession>A0A699WZB2</accession>